<evidence type="ECO:0000259" key="11">
    <source>
        <dbReference type="PROSITE" id="PS50893"/>
    </source>
</evidence>
<dbReference type="SUPFAM" id="SSF52540">
    <property type="entry name" value="P-loop containing nucleoside triphosphate hydrolases"/>
    <property type="match status" value="2"/>
</dbReference>
<keyword evidence="9" id="KW-1278">Translocase</keyword>
<protein>
    <submittedName>
        <fullName evidence="12">D-xylose ABC transporter ATP-binding protein</fullName>
    </submittedName>
</protein>
<evidence type="ECO:0000256" key="4">
    <source>
        <dbReference type="ARBA" id="ARBA00022475"/>
    </source>
</evidence>
<dbReference type="PROSITE" id="PS00211">
    <property type="entry name" value="ABC_TRANSPORTER_1"/>
    <property type="match status" value="1"/>
</dbReference>
<dbReference type="GO" id="GO:0015749">
    <property type="term" value="P:monosaccharide transmembrane transport"/>
    <property type="evidence" value="ECO:0007669"/>
    <property type="project" value="UniProtKB-ARBA"/>
</dbReference>
<sequence>MIQMSGISKAFNGNVVLNNAQFELKQGEIHALMGENGAGKSTLMKILAGIYTKDSGEVRVNGKLMDFKSTKDSEKEGIHVIHQELNILPDLSVAENLFLGKEYTYKLGFLKQKKMEKEAKELLAKLGLHINPKKRAGDLSVGKQQIIEIAKAIASDAKYIVMDEPTAALTDREIMTLFQTIRELKSKGISFVYISHRMEEIFSICDKITVLRDGQYVGVKRIEETSFDEIVSMMVGRALGNRFPIRESNIGEIKLEVRGLSADEAFDDVSFTLRKGEVLALAGLMGAGRTEVAETLFGYRKASKGEILIDNQPVKMKDPIEAMKYGIGYVSEDRKSKGLVLDFSIKENIMLANLEKGSKGGFIQPKKEEKLVDHHMKQLRIRASSAEQLVKSLSGGNQQKVVIAKWLETNPEILILDEPTRGVDIGAKKEIYQIINQLAESGVAILMISSELPEVIGMADRVIVMQEGKLTGVVEKHEMTQERIMHFATGGEKVVQSKL</sequence>
<keyword evidence="3" id="KW-0813">Transport</keyword>
<comment type="caution">
    <text evidence="12">The sequence shown here is derived from an EMBL/GenBank/DDBJ whole genome shotgun (WGS) entry which is preliminary data.</text>
</comment>
<dbReference type="GO" id="GO:0016887">
    <property type="term" value="F:ATP hydrolysis activity"/>
    <property type="evidence" value="ECO:0007669"/>
    <property type="project" value="InterPro"/>
</dbReference>
<name>A0A2S7MWV2_9BACI</name>
<keyword evidence="13" id="KW-1185">Reference proteome</keyword>
<evidence type="ECO:0000256" key="6">
    <source>
        <dbReference type="ARBA" id="ARBA00022737"/>
    </source>
</evidence>
<keyword evidence="5" id="KW-0762">Sugar transport</keyword>
<dbReference type="PROSITE" id="PS50893">
    <property type="entry name" value="ABC_TRANSPORTER_2"/>
    <property type="match status" value="2"/>
</dbReference>
<evidence type="ECO:0000256" key="5">
    <source>
        <dbReference type="ARBA" id="ARBA00022597"/>
    </source>
</evidence>
<evidence type="ECO:0000256" key="9">
    <source>
        <dbReference type="ARBA" id="ARBA00022967"/>
    </source>
</evidence>
<dbReference type="GO" id="GO:0005886">
    <property type="term" value="C:plasma membrane"/>
    <property type="evidence" value="ECO:0007669"/>
    <property type="project" value="UniProtKB-SubCell"/>
</dbReference>
<dbReference type="Proteomes" id="UP000239663">
    <property type="component" value="Unassembled WGS sequence"/>
</dbReference>
<evidence type="ECO:0000256" key="8">
    <source>
        <dbReference type="ARBA" id="ARBA00022840"/>
    </source>
</evidence>
<feature type="domain" description="ABC transporter" evidence="11">
    <location>
        <begin position="245"/>
        <end position="492"/>
    </location>
</feature>
<comment type="subcellular location">
    <subcellularLocation>
        <location evidence="2">Cell inner membrane</location>
    </subcellularLocation>
    <subcellularLocation>
        <location evidence="1">Cell membrane</location>
        <topology evidence="1">Peripheral membrane protein</topology>
    </subcellularLocation>
</comment>
<proteinExistence type="predicted"/>
<evidence type="ECO:0000313" key="12">
    <source>
        <dbReference type="EMBL" id="PQD94311.1"/>
    </source>
</evidence>
<dbReference type="Gene3D" id="3.40.50.300">
    <property type="entry name" value="P-loop containing nucleotide triphosphate hydrolases"/>
    <property type="match status" value="2"/>
</dbReference>
<keyword evidence="8 12" id="KW-0067">ATP-binding</keyword>
<dbReference type="FunFam" id="3.40.50.300:FF:000126">
    <property type="entry name" value="Galactose/methyl galactoside import ATP-binding protein MglA"/>
    <property type="match status" value="1"/>
</dbReference>
<dbReference type="SMART" id="SM00382">
    <property type="entry name" value="AAA"/>
    <property type="match status" value="2"/>
</dbReference>
<keyword evidence="6" id="KW-0677">Repeat</keyword>
<keyword evidence="7" id="KW-0547">Nucleotide-binding</keyword>
<reference evidence="12 13" key="1">
    <citation type="submission" date="2017-12" db="EMBL/GenBank/DDBJ databases">
        <title>Taxonomic description and draft genome of Pradoshia cofamensis Gen. nov., sp. nov., a thermotolerant bacillale isolated from anterior gut of earthworm Eisenia fetida.</title>
        <authorList>
            <person name="Saha T."/>
            <person name="Chakraborty R."/>
        </authorList>
    </citation>
    <scope>NUCLEOTIDE SEQUENCE [LARGE SCALE GENOMIC DNA]</scope>
    <source>
        <strain evidence="12 13">EAG3</strain>
    </source>
</reference>
<evidence type="ECO:0000256" key="10">
    <source>
        <dbReference type="ARBA" id="ARBA00023136"/>
    </source>
</evidence>
<dbReference type="PANTHER" id="PTHR43790:SF3">
    <property type="entry name" value="D-ALLOSE IMPORT ATP-BINDING PROTEIN ALSA-RELATED"/>
    <property type="match status" value="1"/>
</dbReference>
<evidence type="ECO:0000256" key="7">
    <source>
        <dbReference type="ARBA" id="ARBA00022741"/>
    </source>
</evidence>
<keyword evidence="10" id="KW-0472">Membrane</keyword>
<dbReference type="GO" id="GO:0005524">
    <property type="term" value="F:ATP binding"/>
    <property type="evidence" value="ECO:0007669"/>
    <property type="project" value="UniProtKB-KW"/>
</dbReference>
<gene>
    <name evidence="12" type="ORF">CYL18_14830</name>
</gene>
<dbReference type="InterPro" id="IPR027417">
    <property type="entry name" value="P-loop_NTPase"/>
</dbReference>
<dbReference type="CDD" id="cd03216">
    <property type="entry name" value="ABC_Carb_Monos_I"/>
    <property type="match status" value="1"/>
</dbReference>
<evidence type="ECO:0000313" key="13">
    <source>
        <dbReference type="Proteomes" id="UP000239663"/>
    </source>
</evidence>
<accession>A0A2S7MWV2</accession>
<dbReference type="InterPro" id="IPR017871">
    <property type="entry name" value="ABC_transporter-like_CS"/>
</dbReference>
<evidence type="ECO:0000256" key="2">
    <source>
        <dbReference type="ARBA" id="ARBA00004533"/>
    </source>
</evidence>
<dbReference type="FunFam" id="3.40.50.300:FF:000127">
    <property type="entry name" value="Ribose import ATP-binding protein RbsA"/>
    <property type="match status" value="1"/>
</dbReference>
<feature type="domain" description="ABC transporter" evidence="11">
    <location>
        <begin position="2"/>
        <end position="238"/>
    </location>
</feature>
<dbReference type="InterPro" id="IPR050107">
    <property type="entry name" value="ABC_carbohydrate_import_ATPase"/>
</dbReference>
<evidence type="ECO:0000256" key="3">
    <source>
        <dbReference type="ARBA" id="ARBA00022448"/>
    </source>
</evidence>
<dbReference type="EMBL" id="PKOZ01000011">
    <property type="protein sequence ID" value="PQD94311.1"/>
    <property type="molecule type" value="Genomic_DNA"/>
</dbReference>
<dbReference type="CDD" id="cd03215">
    <property type="entry name" value="ABC_Carb_Monos_II"/>
    <property type="match status" value="1"/>
</dbReference>
<dbReference type="PANTHER" id="PTHR43790">
    <property type="entry name" value="CARBOHYDRATE TRANSPORT ATP-BINDING PROTEIN MG119-RELATED"/>
    <property type="match status" value="1"/>
</dbReference>
<organism evidence="12 13">
    <name type="scientific">Pradoshia eiseniae</name>
    <dbReference type="NCBI Taxonomy" id="2064768"/>
    <lineage>
        <taxon>Bacteria</taxon>
        <taxon>Bacillati</taxon>
        <taxon>Bacillota</taxon>
        <taxon>Bacilli</taxon>
        <taxon>Bacillales</taxon>
        <taxon>Bacillaceae</taxon>
        <taxon>Pradoshia</taxon>
    </lineage>
</organism>
<evidence type="ECO:0000256" key="1">
    <source>
        <dbReference type="ARBA" id="ARBA00004202"/>
    </source>
</evidence>
<dbReference type="Pfam" id="PF00005">
    <property type="entry name" value="ABC_tran"/>
    <property type="match status" value="2"/>
</dbReference>
<dbReference type="OrthoDB" id="9771863at2"/>
<dbReference type="InterPro" id="IPR003439">
    <property type="entry name" value="ABC_transporter-like_ATP-bd"/>
</dbReference>
<dbReference type="RefSeq" id="WP_104850312.1">
    <property type="nucleotide sequence ID" value="NZ_PKOZ01000011.1"/>
</dbReference>
<keyword evidence="4" id="KW-1003">Cell membrane</keyword>
<dbReference type="InterPro" id="IPR003593">
    <property type="entry name" value="AAA+_ATPase"/>
</dbReference>
<dbReference type="AlphaFoldDB" id="A0A2S7MWV2"/>